<reference evidence="2 3" key="1">
    <citation type="journal article" date="2008" name="Chem. Biol. Interact.">
        <title>Extending the Bacillus cereus group genomics to putative food-borne pathogens of different toxicity.</title>
        <authorList>
            <person name="Lapidus A."/>
            <person name="Goltsman E."/>
            <person name="Auger S."/>
            <person name="Galleron N."/>
            <person name="Segurens B."/>
            <person name="Dossat C."/>
            <person name="Land M.L."/>
            <person name="Broussolle V."/>
            <person name="Brillard J."/>
            <person name="Guinebretiere M.H."/>
            <person name="Sanchis V."/>
            <person name="Nguen-The C."/>
            <person name="Lereclus D."/>
            <person name="Richardson P."/>
            <person name="Wincker P."/>
            <person name="Weissenbach J."/>
            <person name="Ehrlich S.D."/>
            <person name="Sorokin A."/>
        </authorList>
    </citation>
    <scope>NUCLEOTIDE SEQUENCE [LARGE SCALE GENOMIC DNA]</scope>
    <source>
        <strain evidence="3">DSM 22905 / CIP 110041 / 391-98 / NVH 391-98</strain>
    </source>
</reference>
<sequence length="160" mass="19112">MSNVSFEKKREFMKFILDNVLSREDEGYRVLYTFNKYGKFVERIHFVENAKKYPYGIEISATFSEGREFACYKPNDTLTEGLDTFMHFNSNRDPIYIQLNFKGKYSNELYMEVVEDDECTLETYLDGEDHDDIERLLKKQLIDFALDTRNEELFRKLIAN</sequence>
<dbReference type="Gene3D" id="3.40.1530.30">
    <property type="entry name" value="Uncharacterised family UPF0302, N-terminal domain"/>
    <property type="match status" value="1"/>
</dbReference>
<proteinExistence type="predicted"/>
<keyword evidence="3" id="KW-1185">Reference proteome</keyword>
<name>A7GRU0_BACCN</name>
<accession>A7GRU0</accession>
<evidence type="ECO:0000313" key="3">
    <source>
        <dbReference type="Proteomes" id="UP000002300"/>
    </source>
</evidence>
<organism evidence="2 3">
    <name type="scientific">Bacillus cytotoxicus (strain DSM 22905 / CIP 110041 / 391-98 / NVH 391-98)</name>
    <dbReference type="NCBI Taxonomy" id="315749"/>
    <lineage>
        <taxon>Bacteria</taxon>
        <taxon>Bacillati</taxon>
        <taxon>Bacillota</taxon>
        <taxon>Bacilli</taxon>
        <taxon>Bacillales</taxon>
        <taxon>Bacillaceae</taxon>
        <taxon>Bacillus</taxon>
        <taxon>Bacillus cereus group</taxon>
    </lineage>
</organism>
<dbReference type="OrthoDB" id="2937767at2"/>
<dbReference type="GeneID" id="33897868"/>
<dbReference type="Pfam" id="PF08864">
    <property type="entry name" value="UPF0302"/>
    <property type="match status" value="1"/>
</dbReference>
<dbReference type="Proteomes" id="UP000002300">
    <property type="component" value="Chromosome"/>
</dbReference>
<dbReference type="AlphaFoldDB" id="A7GRU0"/>
<dbReference type="RefSeq" id="WP_012095062.1">
    <property type="nucleotide sequence ID" value="NC_009674.1"/>
</dbReference>
<protein>
    <recommendedName>
        <fullName evidence="1">UPF0302 domain-containing protein</fullName>
    </recommendedName>
</protein>
<evidence type="ECO:0000259" key="1">
    <source>
        <dbReference type="Pfam" id="PF08864"/>
    </source>
</evidence>
<gene>
    <name evidence="2" type="ordered locus">Bcer98_2614</name>
</gene>
<dbReference type="STRING" id="315749.Bcer98_2614"/>
<dbReference type="eggNOG" id="COG5582">
    <property type="taxonomic scope" value="Bacteria"/>
</dbReference>
<dbReference type="KEGG" id="bcy:Bcer98_2614"/>
<dbReference type="HOGENOM" id="CLU_1640353_0_0_9"/>
<dbReference type="InterPro" id="IPR038091">
    <property type="entry name" value="UPF0302_N_sf"/>
</dbReference>
<dbReference type="InterPro" id="IPR014963">
    <property type="entry name" value="UPF0302_N"/>
</dbReference>
<dbReference type="EMBL" id="CP000764">
    <property type="protein sequence ID" value="ABS22848.1"/>
    <property type="molecule type" value="Genomic_DNA"/>
</dbReference>
<evidence type="ECO:0000313" key="2">
    <source>
        <dbReference type="EMBL" id="ABS22848.1"/>
    </source>
</evidence>
<feature type="domain" description="UPF0302" evidence="1">
    <location>
        <begin position="9"/>
        <end position="110"/>
    </location>
</feature>